<keyword evidence="1" id="KW-0732">Signal</keyword>
<keyword evidence="4" id="KW-1185">Reference proteome</keyword>
<name>A0A3M7LYX6_9PLEO</name>
<dbReference type="Pfam" id="PF13924">
    <property type="entry name" value="Lipocalin_5"/>
    <property type="match status" value="1"/>
</dbReference>
<feature type="domain" description="Lipocalin-like" evidence="2">
    <location>
        <begin position="38"/>
        <end position="187"/>
    </location>
</feature>
<sequence length="189" mass="20399">MHFTTPIFALVSLATAVSYSPTAKQSSQETTILAALAGTYSLLNTSSTLNNVPIPESTYGQHPVGLLIYTAAGFMSATITATEPALRPSVSFPYKANETDAEWALVGKHSIGYAGPLSINTAFPANETNGQVFHGPLTVANVPTLAGERQPRNYTIVERMEEGKVVKYLRIGSERGDGHRGLLWWKKMD</sequence>
<evidence type="ECO:0000256" key="1">
    <source>
        <dbReference type="SAM" id="SignalP"/>
    </source>
</evidence>
<evidence type="ECO:0000313" key="4">
    <source>
        <dbReference type="Proteomes" id="UP000265663"/>
    </source>
</evidence>
<evidence type="ECO:0000259" key="2">
    <source>
        <dbReference type="Pfam" id="PF13924"/>
    </source>
</evidence>
<dbReference type="InterPro" id="IPR024311">
    <property type="entry name" value="Lipocalin-like"/>
</dbReference>
<feature type="chain" id="PRO_5018210863" evidence="1">
    <location>
        <begin position="17"/>
        <end position="189"/>
    </location>
</feature>
<dbReference type="EMBL" id="KE747810">
    <property type="protein sequence ID" value="RMZ67445.1"/>
    <property type="molecule type" value="Genomic_DNA"/>
</dbReference>
<dbReference type="Proteomes" id="UP000265663">
    <property type="component" value="Unassembled WGS sequence"/>
</dbReference>
<evidence type="ECO:0000313" key="3">
    <source>
        <dbReference type="EMBL" id="RMZ67445.1"/>
    </source>
</evidence>
<dbReference type="AlphaFoldDB" id="A0A3M7LYX6"/>
<feature type="signal peptide" evidence="1">
    <location>
        <begin position="1"/>
        <end position="16"/>
    </location>
</feature>
<reference evidence="3 4" key="1">
    <citation type="journal article" date="2014" name="PLoS ONE">
        <title>De novo Genome Assembly of the Fungal Plant Pathogen Pyrenophora semeniperda.</title>
        <authorList>
            <person name="Soliai M.M."/>
            <person name="Meyer S.E."/>
            <person name="Udall J.A."/>
            <person name="Elzinga D.E."/>
            <person name="Hermansen R.A."/>
            <person name="Bodily P.M."/>
            <person name="Hart A.A."/>
            <person name="Coleman C.E."/>
        </authorList>
    </citation>
    <scope>NUCLEOTIDE SEQUENCE [LARGE SCALE GENOMIC DNA]</scope>
    <source>
        <strain evidence="3 4">CCB06</strain>
        <tissue evidence="3">Mycelium</tissue>
    </source>
</reference>
<protein>
    <submittedName>
        <fullName evidence="3">Lipocalin-like domain-containing protein</fullName>
    </submittedName>
</protein>
<gene>
    <name evidence="3" type="ORF">GMOD_00001368</name>
</gene>
<dbReference type="OrthoDB" id="3904217at2759"/>
<proteinExistence type="predicted"/>
<organism evidence="3 4">
    <name type="scientific">Pyrenophora seminiperda CCB06</name>
    <dbReference type="NCBI Taxonomy" id="1302712"/>
    <lineage>
        <taxon>Eukaryota</taxon>
        <taxon>Fungi</taxon>
        <taxon>Dikarya</taxon>
        <taxon>Ascomycota</taxon>
        <taxon>Pezizomycotina</taxon>
        <taxon>Dothideomycetes</taxon>
        <taxon>Pleosporomycetidae</taxon>
        <taxon>Pleosporales</taxon>
        <taxon>Pleosporineae</taxon>
        <taxon>Pleosporaceae</taxon>
        <taxon>Pyrenophora</taxon>
    </lineage>
</organism>
<accession>A0A3M7LYX6</accession>